<dbReference type="InterPro" id="IPR050932">
    <property type="entry name" value="TM2D1-3-like"/>
</dbReference>
<dbReference type="GO" id="GO:0016020">
    <property type="term" value="C:membrane"/>
    <property type="evidence" value="ECO:0007669"/>
    <property type="project" value="UniProtKB-SubCell"/>
</dbReference>
<keyword evidence="4" id="KW-0732">Signal</keyword>
<evidence type="ECO:0000256" key="1">
    <source>
        <dbReference type="ARBA" id="ARBA00004141"/>
    </source>
</evidence>
<dbReference type="EMBL" id="GIIL01007097">
    <property type="protein sequence ID" value="NOV50823.1"/>
    <property type="molecule type" value="Transcribed_RNA"/>
</dbReference>
<evidence type="ECO:0000256" key="2">
    <source>
        <dbReference type="ARBA" id="ARBA00008284"/>
    </source>
</evidence>
<proteinExistence type="inferred from homology"/>
<dbReference type="AlphaFoldDB" id="A0A6M2DXN2"/>
<reference evidence="10" key="1">
    <citation type="submission" date="2020-03" db="EMBL/GenBank/DDBJ databases">
        <title>Transcriptomic Profiling of the Digestive Tract of the Rat Flea, Xenopsylla cheopis, Following Blood Feeding and Infection with Yersinia pestis.</title>
        <authorList>
            <person name="Bland D.M."/>
            <person name="Martens C.A."/>
            <person name="Virtaneva K."/>
            <person name="Kanakabandi K."/>
            <person name="Long D."/>
            <person name="Rosenke R."/>
            <person name="Saturday G.A."/>
            <person name="Hoyt F.H."/>
            <person name="Bruno D.P."/>
            <person name="Ribeiro J.M.C."/>
            <person name="Hinnebusch J."/>
        </authorList>
    </citation>
    <scope>NUCLEOTIDE SEQUENCE</scope>
</reference>
<keyword evidence="6 8" id="KW-0472">Membrane</keyword>
<organism evidence="10">
    <name type="scientific">Xenopsylla cheopis</name>
    <name type="common">Oriental rat flea</name>
    <name type="synonym">Pulex cheopis</name>
    <dbReference type="NCBI Taxonomy" id="163159"/>
    <lineage>
        <taxon>Eukaryota</taxon>
        <taxon>Metazoa</taxon>
        <taxon>Ecdysozoa</taxon>
        <taxon>Arthropoda</taxon>
        <taxon>Hexapoda</taxon>
        <taxon>Insecta</taxon>
        <taxon>Pterygota</taxon>
        <taxon>Neoptera</taxon>
        <taxon>Endopterygota</taxon>
        <taxon>Siphonaptera</taxon>
        <taxon>Pulicidae</taxon>
        <taxon>Xenopsyllinae</taxon>
        <taxon>Xenopsylla</taxon>
    </lineage>
</organism>
<evidence type="ECO:0000256" key="4">
    <source>
        <dbReference type="ARBA" id="ARBA00022729"/>
    </source>
</evidence>
<dbReference type="InterPro" id="IPR007829">
    <property type="entry name" value="TM2"/>
</dbReference>
<evidence type="ECO:0000256" key="5">
    <source>
        <dbReference type="ARBA" id="ARBA00022989"/>
    </source>
</evidence>
<evidence type="ECO:0000256" key="6">
    <source>
        <dbReference type="ARBA" id="ARBA00023136"/>
    </source>
</evidence>
<evidence type="ECO:0000256" key="8">
    <source>
        <dbReference type="SAM" id="Phobius"/>
    </source>
</evidence>
<keyword evidence="3 8" id="KW-0812">Transmembrane</keyword>
<dbReference type="PANTHER" id="PTHR21016">
    <property type="entry name" value="BETA-AMYLOID BINDING PROTEIN-RELATED"/>
    <property type="match status" value="1"/>
</dbReference>
<accession>A0A6M2DXN2</accession>
<evidence type="ECO:0000259" key="9">
    <source>
        <dbReference type="Pfam" id="PF05154"/>
    </source>
</evidence>
<evidence type="ECO:0000313" key="10">
    <source>
        <dbReference type="EMBL" id="NOV50823.1"/>
    </source>
</evidence>
<sequence>MACVQLNIRSAIVIVLIVMFNGIRSHMAINHMEGFVKDENKKNFSNTDSITVVQKQHAPLETGINCSRDECYKLLPTCIDCKLNDNCTYGTQINVSCTVRPNVECHGNREFYRVMTCQFCHQTESWEHTCMRKANCNAVATPKQHYRTNCSVNPDILCLGKRHFFKNVKCDWTGGYHWSTALILSITLGGFGADRFYLGHWQEGIGKLFSFGGLGVWTLIDVVLISLHYVGPADGSLYI</sequence>
<dbReference type="PANTHER" id="PTHR21016:SF7">
    <property type="entry name" value="TM2 DOMAIN-CONTAINING PROTEIN 3"/>
    <property type="match status" value="1"/>
</dbReference>
<feature type="domain" description="TM2" evidence="9">
    <location>
        <begin position="176"/>
        <end position="223"/>
    </location>
</feature>
<feature type="transmembrane region" description="Helical" evidence="8">
    <location>
        <begin position="208"/>
        <end position="230"/>
    </location>
</feature>
<keyword evidence="7" id="KW-0325">Glycoprotein</keyword>
<evidence type="ECO:0000256" key="7">
    <source>
        <dbReference type="ARBA" id="ARBA00023180"/>
    </source>
</evidence>
<evidence type="ECO:0000256" key="3">
    <source>
        <dbReference type="ARBA" id="ARBA00022692"/>
    </source>
</evidence>
<comment type="subcellular location">
    <subcellularLocation>
        <location evidence="1">Membrane</location>
        <topology evidence="1">Multi-pass membrane protein</topology>
    </subcellularLocation>
</comment>
<protein>
    <submittedName>
        <fullName evidence="10">Putative tm2 domain-containing protein almondex</fullName>
    </submittedName>
</protein>
<keyword evidence="5 8" id="KW-1133">Transmembrane helix</keyword>
<dbReference type="Pfam" id="PF05154">
    <property type="entry name" value="TM2"/>
    <property type="match status" value="1"/>
</dbReference>
<name>A0A6M2DXN2_XENCH</name>
<comment type="similarity">
    <text evidence="2">Belongs to the TM2 family.</text>
</comment>